<evidence type="ECO:0000256" key="4">
    <source>
        <dbReference type="ARBA" id="ARBA00022989"/>
    </source>
</evidence>
<evidence type="ECO:0000313" key="8">
    <source>
        <dbReference type="EMBL" id="MDI9260549.1"/>
    </source>
</evidence>
<keyword evidence="2" id="KW-1003">Cell membrane</keyword>
<dbReference type="Pfam" id="PF12791">
    <property type="entry name" value="RsgI_N"/>
    <property type="match status" value="1"/>
</dbReference>
<proteinExistence type="predicted"/>
<keyword evidence="5 6" id="KW-0472">Membrane</keyword>
<evidence type="ECO:0000256" key="6">
    <source>
        <dbReference type="SAM" id="Phobius"/>
    </source>
</evidence>
<comment type="subcellular location">
    <subcellularLocation>
        <location evidence="1">Cell membrane</location>
        <topology evidence="1">Single-pass membrane protein</topology>
    </subcellularLocation>
</comment>
<reference evidence="8 9" key="1">
    <citation type="submission" date="2023-04" db="EMBL/GenBank/DDBJ databases">
        <title>A. sendaiensis sub sp. chiapanensis a novel subspecie with specific adaptation in bacterial cell wall isolated from an active volcano.</title>
        <authorList>
            <person name="Alvarez Gutierrez P.E."/>
            <person name="Ortiz Cortes L.Y."/>
        </authorList>
    </citation>
    <scope>NUCLEOTIDE SEQUENCE [LARGE SCALE GENOMIC DNA]</scope>
    <source>
        <strain evidence="8 9">PA2</strain>
    </source>
</reference>
<evidence type="ECO:0000256" key="1">
    <source>
        <dbReference type="ARBA" id="ARBA00004162"/>
    </source>
</evidence>
<evidence type="ECO:0000259" key="7">
    <source>
        <dbReference type="PROSITE" id="PS51849"/>
    </source>
</evidence>
<dbReference type="EMBL" id="JASGCB010000017">
    <property type="protein sequence ID" value="MDI9260549.1"/>
    <property type="molecule type" value="Genomic_DNA"/>
</dbReference>
<accession>A0ABT6XZN6</accession>
<organism evidence="8 9">
    <name type="scientific">Alicyclobacillus sendaiensis PA2</name>
    <dbReference type="NCBI Taxonomy" id="3029425"/>
    <lineage>
        <taxon>Bacteria</taxon>
        <taxon>Bacillati</taxon>
        <taxon>Bacillota</taxon>
        <taxon>Bacilli</taxon>
        <taxon>Bacillales</taxon>
        <taxon>Alicyclobacillaceae</taxon>
        <taxon>Alicyclobacillus</taxon>
    </lineage>
</organism>
<keyword evidence="4 6" id="KW-1133">Transmembrane helix</keyword>
<name>A0ABT6XZN6_ALISE</name>
<dbReference type="PROSITE" id="PS51849">
    <property type="entry name" value="RSGI_N"/>
    <property type="match status" value="1"/>
</dbReference>
<dbReference type="Pfam" id="PF23750">
    <property type="entry name" value="RsgI_M"/>
    <property type="match status" value="1"/>
</dbReference>
<feature type="transmembrane region" description="Helical" evidence="6">
    <location>
        <begin position="64"/>
        <end position="88"/>
    </location>
</feature>
<sequence length="288" mass="29900">MRVRTRGRAVVVELQGHRAILLTDGGAFVTVAAKPGMSVGDVIDVGAGQPTAWGWLRGWARRRVAIGAIAACALCAAISGSVLSMAGWRARPHALVSVDANAEWSLAVDQNMRVVSASAYNAVGQAVLAHVRVKGQPLADAVRSLVAKLAAEGQMPRNDSVVVATTSLDGDSAGSDIDRAVMSAVQGVTRGAGNVYSMALSPSVWNQALANHVAPAQYASYLLAQEVGVHVHLSDLSSANVQTVVAQAHDLHTALQGLNTGNYDEVASIVEAALSQPLNSRGEPRYNG</sequence>
<dbReference type="InterPro" id="IPR024449">
    <property type="entry name" value="Anti-sigma_RsgI_N"/>
</dbReference>
<evidence type="ECO:0000256" key="3">
    <source>
        <dbReference type="ARBA" id="ARBA00022692"/>
    </source>
</evidence>
<protein>
    <submittedName>
        <fullName evidence="8">Anti-sigma factor domain-containing protein</fullName>
    </submittedName>
</protein>
<dbReference type="Proteomes" id="UP001529245">
    <property type="component" value="Unassembled WGS sequence"/>
</dbReference>
<evidence type="ECO:0000256" key="2">
    <source>
        <dbReference type="ARBA" id="ARBA00022475"/>
    </source>
</evidence>
<keyword evidence="3 6" id="KW-0812">Transmembrane</keyword>
<feature type="domain" description="RsgI N-terminal anti-sigma" evidence="7">
    <location>
        <begin position="7"/>
        <end position="54"/>
    </location>
</feature>
<evidence type="ECO:0000256" key="5">
    <source>
        <dbReference type="ARBA" id="ARBA00023136"/>
    </source>
</evidence>
<keyword evidence="9" id="KW-1185">Reference proteome</keyword>
<comment type="caution">
    <text evidence="8">The sequence shown here is derived from an EMBL/GenBank/DDBJ whole genome shotgun (WGS) entry which is preliminary data.</text>
</comment>
<gene>
    <name evidence="8" type="ORF">QID03_10160</name>
</gene>
<dbReference type="RefSeq" id="WP_283204006.1">
    <property type="nucleotide sequence ID" value="NZ_JASGCB010000017.1"/>
</dbReference>
<evidence type="ECO:0000313" key="9">
    <source>
        <dbReference type="Proteomes" id="UP001529245"/>
    </source>
</evidence>
<dbReference type="InterPro" id="IPR055431">
    <property type="entry name" value="RsgI_M"/>
</dbReference>